<feature type="compositionally biased region" description="Pro residues" evidence="1">
    <location>
        <begin position="1"/>
        <end position="50"/>
    </location>
</feature>
<dbReference type="InterPro" id="IPR000626">
    <property type="entry name" value="Ubiquitin-like_dom"/>
</dbReference>
<dbReference type="Gene3D" id="3.10.20.90">
    <property type="entry name" value="Phosphatidylinositol 3-kinase Catalytic Subunit, Chain A, domain 1"/>
    <property type="match status" value="1"/>
</dbReference>
<name>A0AAD5X1T7_9FUNG</name>
<dbReference type="Pfam" id="PF00240">
    <property type="entry name" value="ubiquitin"/>
    <property type="match status" value="1"/>
</dbReference>
<sequence>MMPRPPGPPNMPPPPMGAPPMGFPPMGGPPPRPGPPGYPVMPMQPPPPAGVPHGRPLEGGEQPAAKKAKVETAGDGFLPADEFRAQNPNPINLLVDTPTSGQVTLSNLPLDTKVSELKKQIQGLTSMSSAKQKLVIPSGLAMKNTVTLAFYNLRGGDRLVLSTK</sequence>
<evidence type="ECO:0000313" key="3">
    <source>
        <dbReference type="EMBL" id="KAJ3047424.1"/>
    </source>
</evidence>
<evidence type="ECO:0000259" key="2">
    <source>
        <dbReference type="PROSITE" id="PS50053"/>
    </source>
</evidence>
<dbReference type="InterPro" id="IPR029071">
    <property type="entry name" value="Ubiquitin-like_domsf"/>
</dbReference>
<dbReference type="PROSITE" id="PS50053">
    <property type="entry name" value="UBIQUITIN_2"/>
    <property type="match status" value="1"/>
</dbReference>
<reference evidence="3" key="1">
    <citation type="submission" date="2020-05" db="EMBL/GenBank/DDBJ databases">
        <title>Phylogenomic resolution of chytrid fungi.</title>
        <authorList>
            <person name="Stajich J.E."/>
            <person name="Amses K."/>
            <person name="Simmons R."/>
            <person name="Seto K."/>
            <person name="Myers J."/>
            <person name="Bonds A."/>
            <person name="Quandt C.A."/>
            <person name="Barry K."/>
            <person name="Liu P."/>
            <person name="Grigoriev I."/>
            <person name="Longcore J.E."/>
            <person name="James T.Y."/>
        </authorList>
    </citation>
    <scope>NUCLEOTIDE SEQUENCE</scope>
    <source>
        <strain evidence="3">JEL0318</strain>
    </source>
</reference>
<keyword evidence="4" id="KW-1185">Reference proteome</keyword>
<accession>A0AAD5X1T7</accession>
<protein>
    <recommendedName>
        <fullName evidence="2">Ubiquitin-like domain-containing protein</fullName>
    </recommendedName>
</protein>
<evidence type="ECO:0000256" key="1">
    <source>
        <dbReference type="SAM" id="MobiDB-lite"/>
    </source>
</evidence>
<dbReference type="Proteomes" id="UP001212841">
    <property type="component" value="Unassembled WGS sequence"/>
</dbReference>
<evidence type="ECO:0000313" key="4">
    <source>
        <dbReference type="Proteomes" id="UP001212841"/>
    </source>
</evidence>
<proteinExistence type="predicted"/>
<gene>
    <name evidence="3" type="ORF">HK097_011545</name>
</gene>
<feature type="domain" description="Ubiquitin-like" evidence="2">
    <location>
        <begin position="91"/>
        <end position="164"/>
    </location>
</feature>
<feature type="region of interest" description="Disordered" evidence="1">
    <location>
        <begin position="1"/>
        <end position="74"/>
    </location>
</feature>
<organism evidence="3 4">
    <name type="scientific">Rhizophlyctis rosea</name>
    <dbReference type="NCBI Taxonomy" id="64517"/>
    <lineage>
        <taxon>Eukaryota</taxon>
        <taxon>Fungi</taxon>
        <taxon>Fungi incertae sedis</taxon>
        <taxon>Chytridiomycota</taxon>
        <taxon>Chytridiomycota incertae sedis</taxon>
        <taxon>Chytridiomycetes</taxon>
        <taxon>Rhizophlyctidales</taxon>
        <taxon>Rhizophlyctidaceae</taxon>
        <taxon>Rhizophlyctis</taxon>
    </lineage>
</organism>
<comment type="caution">
    <text evidence="3">The sequence shown here is derived from an EMBL/GenBank/DDBJ whole genome shotgun (WGS) entry which is preliminary data.</text>
</comment>
<dbReference type="SUPFAM" id="SSF54236">
    <property type="entry name" value="Ubiquitin-like"/>
    <property type="match status" value="1"/>
</dbReference>
<dbReference type="EMBL" id="JADGJD010000964">
    <property type="protein sequence ID" value="KAJ3047424.1"/>
    <property type="molecule type" value="Genomic_DNA"/>
</dbReference>
<dbReference type="AlphaFoldDB" id="A0AAD5X1T7"/>